<reference evidence="11" key="2">
    <citation type="submission" date="2011-02" db="EMBL/GenBank/DDBJ databases">
        <authorList>
            <person name="MacLean D."/>
        </authorList>
    </citation>
    <scope>NUCLEOTIDE SEQUENCE</scope>
</reference>
<accession>F0X2D1</accession>
<evidence type="ECO:0000256" key="6">
    <source>
        <dbReference type="ARBA" id="ARBA00022908"/>
    </source>
</evidence>
<keyword evidence="6" id="KW-0229">DNA integration</keyword>
<gene>
    <name evidence="11" type="primary">AlNc14C976G12682</name>
    <name evidence="11" type="ORF">ALNC14_141610</name>
</gene>
<dbReference type="GO" id="GO:0006310">
    <property type="term" value="P:DNA recombination"/>
    <property type="evidence" value="ECO:0007669"/>
    <property type="project" value="UniProtKB-KW"/>
</dbReference>
<dbReference type="GO" id="GO:0003964">
    <property type="term" value="F:RNA-directed DNA polymerase activity"/>
    <property type="evidence" value="ECO:0007669"/>
    <property type="project" value="UniProtKB-KW"/>
</dbReference>
<dbReference type="InterPro" id="IPR001584">
    <property type="entry name" value="Integrase_cat-core"/>
</dbReference>
<evidence type="ECO:0000259" key="10">
    <source>
        <dbReference type="PROSITE" id="PS50994"/>
    </source>
</evidence>
<keyword evidence="8" id="KW-0808">Transferase</keyword>
<dbReference type="GO" id="GO:0046872">
    <property type="term" value="F:metal ion binding"/>
    <property type="evidence" value="ECO:0007669"/>
    <property type="project" value="UniProtKB-KW"/>
</dbReference>
<keyword evidence="5" id="KW-0460">Magnesium</keyword>
<keyword evidence="3" id="KW-0255">Endonuclease</keyword>
<dbReference type="Pfam" id="PF00665">
    <property type="entry name" value="rve"/>
    <property type="match status" value="1"/>
</dbReference>
<dbReference type="GO" id="GO:0003676">
    <property type="term" value="F:nucleic acid binding"/>
    <property type="evidence" value="ECO:0007669"/>
    <property type="project" value="InterPro"/>
</dbReference>
<dbReference type="InterPro" id="IPR039537">
    <property type="entry name" value="Retrotran_Ty1/copia-like"/>
</dbReference>
<keyword evidence="9" id="KW-0233">DNA recombination</keyword>
<dbReference type="GO" id="GO:0003887">
    <property type="term" value="F:DNA-directed DNA polymerase activity"/>
    <property type="evidence" value="ECO:0007669"/>
    <property type="project" value="UniProtKB-KW"/>
</dbReference>
<dbReference type="InterPro" id="IPR012337">
    <property type="entry name" value="RNaseH-like_sf"/>
</dbReference>
<keyword evidence="1" id="KW-0540">Nuclease</keyword>
<dbReference type="Gene3D" id="3.30.420.10">
    <property type="entry name" value="Ribonuclease H-like superfamily/Ribonuclease H"/>
    <property type="match status" value="1"/>
</dbReference>
<evidence type="ECO:0000256" key="5">
    <source>
        <dbReference type="ARBA" id="ARBA00022842"/>
    </source>
</evidence>
<dbReference type="InterPro" id="IPR036397">
    <property type="entry name" value="RNaseH_sf"/>
</dbReference>
<dbReference type="GO" id="GO:0015074">
    <property type="term" value="P:DNA integration"/>
    <property type="evidence" value="ECO:0007669"/>
    <property type="project" value="UniProtKB-KW"/>
</dbReference>
<evidence type="ECO:0000256" key="4">
    <source>
        <dbReference type="ARBA" id="ARBA00022801"/>
    </source>
</evidence>
<reference evidence="11" key="1">
    <citation type="journal article" date="2011" name="PLoS Biol.">
        <title>Gene gain and loss during evolution of obligate parasitism in the white rust pathogen of Arabidopsis thaliana.</title>
        <authorList>
            <person name="Kemen E."/>
            <person name="Gardiner A."/>
            <person name="Schultz-Larsen T."/>
            <person name="Kemen A.C."/>
            <person name="Balmuth A.L."/>
            <person name="Robert-Seilaniantz A."/>
            <person name="Bailey K."/>
            <person name="Holub E."/>
            <person name="Studholme D.J."/>
            <person name="Maclean D."/>
            <person name="Jones J.D."/>
        </authorList>
    </citation>
    <scope>NUCLEOTIDE SEQUENCE</scope>
</reference>
<keyword evidence="2" id="KW-0479">Metal-binding</keyword>
<evidence type="ECO:0000256" key="9">
    <source>
        <dbReference type="ARBA" id="ARBA00023172"/>
    </source>
</evidence>
<proteinExistence type="predicted"/>
<organism evidence="11">
    <name type="scientific">Albugo laibachii Nc14</name>
    <dbReference type="NCBI Taxonomy" id="890382"/>
    <lineage>
        <taxon>Eukaryota</taxon>
        <taxon>Sar</taxon>
        <taxon>Stramenopiles</taxon>
        <taxon>Oomycota</taxon>
        <taxon>Peronosporomycetes</taxon>
        <taxon>Albuginales</taxon>
        <taxon>Albuginaceae</taxon>
        <taxon>Albugo</taxon>
    </lineage>
</organism>
<dbReference type="HOGENOM" id="CLU_592395_0_0_1"/>
<dbReference type="AlphaFoldDB" id="F0X2D1"/>
<keyword evidence="4" id="KW-0378">Hydrolase</keyword>
<dbReference type="PANTHER" id="PTHR42648:SF11">
    <property type="entry name" value="TRANSPOSON TY4-P GAG-POL POLYPROTEIN"/>
    <property type="match status" value="1"/>
</dbReference>
<keyword evidence="7" id="KW-0695">RNA-directed DNA polymerase</keyword>
<evidence type="ECO:0000256" key="1">
    <source>
        <dbReference type="ARBA" id="ARBA00022722"/>
    </source>
</evidence>
<name>F0X2D1_9STRA</name>
<evidence type="ECO:0000313" key="11">
    <source>
        <dbReference type="EMBL" id="CCA28017.1"/>
    </source>
</evidence>
<dbReference type="EMBL" id="FR824817">
    <property type="protein sequence ID" value="CCA28017.1"/>
    <property type="molecule type" value="Genomic_DNA"/>
</dbReference>
<dbReference type="GO" id="GO:0016787">
    <property type="term" value="F:hydrolase activity"/>
    <property type="evidence" value="ECO:0007669"/>
    <property type="project" value="UniProtKB-KW"/>
</dbReference>
<evidence type="ECO:0000256" key="2">
    <source>
        <dbReference type="ARBA" id="ARBA00022723"/>
    </source>
</evidence>
<dbReference type="GO" id="GO:0004519">
    <property type="term" value="F:endonuclease activity"/>
    <property type="evidence" value="ECO:0007669"/>
    <property type="project" value="UniProtKB-KW"/>
</dbReference>
<dbReference type="PANTHER" id="PTHR42648">
    <property type="entry name" value="TRANSPOSASE, PUTATIVE-RELATED"/>
    <property type="match status" value="1"/>
</dbReference>
<keyword evidence="8" id="KW-0548">Nucleotidyltransferase</keyword>
<keyword evidence="8" id="KW-0239">DNA-directed DNA polymerase</keyword>
<dbReference type="PROSITE" id="PS50994">
    <property type="entry name" value="INTEGRASE"/>
    <property type="match status" value="1"/>
</dbReference>
<evidence type="ECO:0000256" key="8">
    <source>
        <dbReference type="ARBA" id="ARBA00022932"/>
    </source>
</evidence>
<feature type="domain" description="Integrase catalytic" evidence="10">
    <location>
        <begin position="128"/>
        <end position="309"/>
    </location>
</feature>
<sequence>MPIRIDSVLFVPELDRRLLSVPVLVERGLNLSLENGTCEIRNNHGIVTEVARMGEELLLIWASYTCLAQPVEWRAFQAKMCMPLKKIRMSNMRFLEQCVNGFKTTWPSSIDNDEDEICDGCLNGKLSVKPFPKSNYGKVKTKSVLEIIHSDVLGPTEIKSQGGARFMVTFIDDFSRYVVVYFITQKYEIVDQFMKYKAMMENQFNAKIKCIRTDNGVEYVNRRFSKMCQSSGIIHQTAVPYSPQQNGLAEWMNWTLMERTRSMINYMQVDKKWGRLDTFDTFDTFENSSVFSIAQDGHNIPRMLSGNQESQALVPVGSNSIVSANDKDIIRRLPKRYQIESEHANSALTIPSSFQEALKSPESQFWKEAITSELKALKKKNTWTAIKNKGKQKGIGMEWVFAIKRNENGDVERYKARLVALGYRSTNLWCRLVGNILSSGKFEFYPCFLGNMLSSRILNTPV</sequence>
<protein>
    <submittedName>
        <fullName evidence="11">Putative polyprotein</fullName>
    </submittedName>
</protein>
<evidence type="ECO:0000256" key="7">
    <source>
        <dbReference type="ARBA" id="ARBA00022918"/>
    </source>
</evidence>
<dbReference type="SUPFAM" id="SSF53098">
    <property type="entry name" value="Ribonuclease H-like"/>
    <property type="match status" value="1"/>
</dbReference>
<evidence type="ECO:0000256" key="3">
    <source>
        <dbReference type="ARBA" id="ARBA00022759"/>
    </source>
</evidence>